<dbReference type="EMBL" id="CP082270">
    <property type="protein sequence ID" value="WDM64211.1"/>
    <property type="molecule type" value="Genomic_DNA"/>
</dbReference>
<gene>
    <name evidence="2" type="ORF">K5L94_02605</name>
</gene>
<feature type="transmembrane region" description="Helical" evidence="1">
    <location>
        <begin position="144"/>
        <end position="162"/>
    </location>
</feature>
<feature type="transmembrane region" description="Helical" evidence="1">
    <location>
        <begin position="208"/>
        <end position="228"/>
    </location>
</feature>
<sequence length="442" mass="47934">MPPFAVVAGVALVALLVRLLYVQFFSTPMPFWDQWDGEGATALQPWLHGTLQWSTLLEPHNEHRIFPTRLVALLSFFLTGQWNNVYEARISAVVACFIPATLVWHALRDSGVVGGRRLLVAFALLMSILPFSWENLLVGFQSQFYFLVLSSIVAVGLVARHHQSIPALLAAMALSVLAAVTMASGMLTAVAVGATCVIACLCLPGKRAPALCATAVLAVLAVIAYRAIPVIDANGMLRAQSLGELFLATTRVLSWPGRSNGWVAIVWLPGVVMITRMLLRRQATRTDVAMAGFCAWTVLQALAIAYGRGHEMGSPAPRYTDLFVPGVFGNAWFALQLWGLLPRSGLRSAARAAVVMFALVVVGAPLSQVGKDFRRIRAFAAESRVQQDNATRYLVTGDPAALQVGERELPYPDAAKLKAQLDDPRLRRILPVKLEASASEGR</sequence>
<dbReference type="RefSeq" id="WP_180878784.1">
    <property type="nucleotide sequence ID" value="NZ_CP082270.1"/>
</dbReference>
<feature type="transmembrane region" description="Helical" evidence="1">
    <location>
        <begin position="90"/>
        <end position="107"/>
    </location>
</feature>
<protein>
    <recommendedName>
        <fullName evidence="4">Glycosyltransferase RgtA/B/C/D-like domain-containing protein</fullName>
    </recommendedName>
</protein>
<feature type="transmembrane region" description="Helical" evidence="1">
    <location>
        <begin position="168"/>
        <end position="201"/>
    </location>
</feature>
<feature type="transmembrane region" description="Helical" evidence="1">
    <location>
        <begin position="261"/>
        <end position="279"/>
    </location>
</feature>
<accession>A0ABY7Y2M9</accession>
<keyword evidence="1" id="KW-0812">Transmembrane</keyword>
<feature type="transmembrane region" description="Helical" evidence="1">
    <location>
        <begin position="288"/>
        <end position="307"/>
    </location>
</feature>
<feature type="transmembrane region" description="Helical" evidence="1">
    <location>
        <begin position="322"/>
        <end position="341"/>
    </location>
</feature>
<feature type="transmembrane region" description="Helical" evidence="1">
    <location>
        <begin position="348"/>
        <end position="366"/>
    </location>
</feature>
<evidence type="ECO:0008006" key="4">
    <source>
        <dbReference type="Google" id="ProtNLM"/>
    </source>
</evidence>
<reference evidence="2 3" key="1">
    <citation type="submission" date="2021-08" db="EMBL/GenBank/DDBJ databases">
        <title>Stenotrophomonas forensis sp. nov., isolated from contaminated viral transport media.</title>
        <authorList>
            <person name="Nguyen S.V."/>
            <person name="Edwards D."/>
            <person name="Scott S."/>
            <person name="Doss J."/>
            <person name="Merid S."/>
            <person name="Zelaya E."/>
            <person name="Maza C."/>
            <person name="Mann M."/>
            <person name="Hamilton B."/>
            <person name="Blackwell R."/>
            <person name="Tran A."/>
            <person name="Hauser J."/>
        </authorList>
    </citation>
    <scope>NUCLEOTIDE SEQUENCE [LARGE SCALE GENOMIC DNA]</scope>
    <source>
        <strain evidence="2 3">DFS-20110405</strain>
    </source>
</reference>
<feature type="transmembrane region" description="Helical" evidence="1">
    <location>
        <begin position="119"/>
        <end position="137"/>
    </location>
</feature>
<keyword evidence="3" id="KW-1185">Reference proteome</keyword>
<keyword evidence="1" id="KW-0472">Membrane</keyword>
<organism evidence="2 3">
    <name type="scientific">Stenotrophomonas forensis</name>
    <dbReference type="NCBI Taxonomy" id="2871169"/>
    <lineage>
        <taxon>Bacteria</taxon>
        <taxon>Pseudomonadati</taxon>
        <taxon>Pseudomonadota</taxon>
        <taxon>Gammaproteobacteria</taxon>
        <taxon>Lysobacterales</taxon>
        <taxon>Lysobacteraceae</taxon>
        <taxon>Stenotrophomonas</taxon>
        <taxon>Stenotrophomonas maltophilia group</taxon>
    </lineage>
</organism>
<proteinExistence type="predicted"/>
<evidence type="ECO:0000313" key="2">
    <source>
        <dbReference type="EMBL" id="WDM64211.1"/>
    </source>
</evidence>
<keyword evidence="1" id="KW-1133">Transmembrane helix</keyword>
<dbReference type="Proteomes" id="UP001216828">
    <property type="component" value="Chromosome"/>
</dbReference>
<name>A0ABY7Y2M9_9GAMM</name>
<evidence type="ECO:0000313" key="3">
    <source>
        <dbReference type="Proteomes" id="UP001216828"/>
    </source>
</evidence>
<evidence type="ECO:0000256" key="1">
    <source>
        <dbReference type="SAM" id="Phobius"/>
    </source>
</evidence>